<evidence type="ECO:0000259" key="12">
    <source>
        <dbReference type="Pfam" id="PF00535"/>
    </source>
</evidence>
<dbReference type="EMBL" id="CP049742">
    <property type="protein sequence ID" value="QPC46596.1"/>
    <property type="molecule type" value="Genomic_DNA"/>
</dbReference>
<evidence type="ECO:0000256" key="4">
    <source>
        <dbReference type="ARBA" id="ARBA00022679"/>
    </source>
</evidence>
<dbReference type="Proteomes" id="UP000593626">
    <property type="component" value="Chromosome"/>
</dbReference>
<dbReference type="Gene3D" id="3.90.550.10">
    <property type="entry name" value="Spore Coat Polysaccharide Biosynthesis Protein SpsA, Chain A"/>
    <property type="match status" value="1"/>
</dbReference>
<evidence type="ECO:0000256" key="1">
    <source>
        <dbReference type="ARBA" id="ARBA00004236"/>
    </source>
</evidence>
<keyword evidence="3" id="KW-0328">Glycosyltransferase</keyword>
<dbReference type="PANTHER" id="PTHR43646">
    <property type="entry name" value="GLYCOSYLTRANSFERASE"/>
    <property type="match status" value="1"/>
</dbReference>
<dbReference type="InterPro" id="IPR001173">
    <property type="entry name" value="Glyco_trans_2-like"/>
</dbReference>
<dbReference type="CDD" id="cd06423">
    <property type="entry name" value="CESA_like"/>
    <property type="match status" value="1"/>
</dbReference>
<evidence type="ECO:0000256" key="8">
    <source>
        <dbReference type="ARBA" id="ARBA00037904"/>
    </source>
</evidence>
<organism evidence="13 14">
    <name type="scientific">Mangrovibacillus cuniculi</name>
    <dbReference type="NCBI Taxonomy" id="2593652"/>
    <lineage>
        <taxon>Bacteria</taxon>
        <taxon>Bacillati</taxon>
        <taxon>Bacillota</taxon>
        <taxon>Bacilli</taxon>
        <taxon>Bacillales</taxon>
        <taxon>Bacillaceae</taxon>
        <taxon>Mangrovibacillus</taxon>
    </lineage>
</organism>
<dbReference type="GO" id="GO:0016757">
    <property type="term" value="F:glycosyltransferase activity"/>
    <property type="evidence" value="ECO:0007669"/>
    <property type="project" value="UniProtKB-KW"/>
</dbReference>
<comment type="similarity">
    <text evidence="9">Belongs to the glycosyltransferase 2 family. CrtQ subfamily.</text>
</comment>
<feature type="domain" description="Glycosyltransferase 2-like" evidence="12">
    <location>
        <begin position="38"/>
        <end position="211"/>
    </location>
</feature>
<proteinExistence type="inferred from homology"/>
<dbReference type="Pfam" id="PF00535">
    <property type="entry name" value="Glycos_transf_2"/>
    <property type="match status" value="1"/>
</dbReference>
<keyword evidence="11" id="KW-1133">Transmembrane helix</keyword>
<evidence type="ECO:0000256" key="6">
    <source>
        <dbReference type="ARBA" id="ARBA00023136"/>
    </source>
</evidence>
<accession>A0A7S8HFJ9</accession>
<keyword evidence="5" id="KW-0125">Carotenoid biosynthesis</keyword>
<comment type="function">
    <text evidence="7">Catalyzes the glycosylation of 4,4'-diaponeurosporenoate, i.e. the esterification of glucose at the C1'' position with the carboxyl group of 4,4'-diaponeurosporenic acid, to form glycosyl-4,4'-diaponeurosporenoate. This is a step in the biosynthesis of staphyloxanthin, an orange pigment present in most staphylococci strains.</text>
</comment>
<evidence type="ECO:0000256" key="7">
    <source>
        <dbReference type="ARBA" id="ARBA00037281"/>
    </source>
</evidence>
<name>A0A7S8HFJ9_9BACI</name>
<keyword evidence="4 13" id="KW-0808">Transferase</keyword>
<comment type="subcellular location">
    <subcellularLocation>
        <location evidence="1">Cell membrane</location>
    </subcellularLocation>
</comment>
<evidence type="ECO:0000256" key="9">
    <source>
        <dbReference type="ARBA" id="ARBA00038120"/>
    </source>
</evidence>
<evidence type="ECO:0000313" key="13">
    <source>
        <dbReference type="EMBL" id="QPC46596.1"/>
    </source>
</evidence>
<dbReference type="KEGG" id="mcui:G8O30_06275"/>
<dbReference type="PANTHER" id="PTHR43646:SF2">
    <property type="entry name" value="GLYCOSYLTRANSFERASE 2-LIKE DOMAIN-CONTAINING PROTEIN"/>
    <property type="match status" value="1"/>
</dbReference>
<keyword evidence="6 11" id="KW-0472">Membrane</keyword>
<protein>
    <recommendedName>
        <fullName evidence="10">4,4'-diaponeurosporenoate glycosyltransferase</fullName>
    </recommendedName>
</protein>
<dbReference type="AlphaFoldDB" id="A0A7S8HFJ9"/>
<comment type="pathway">
    <text evidence="8">Carotenoid biosynthesis; staphyloxanthin biosynthesis; staphyloxanthin from farnesyl diphosphate: step 4/5.</text>
</comment>
<evidence type="ECO:0000256" key="10">
    <source>
        <dbReference type="ARBA" id="ARBA00040345"/>
    </source>
</evidence>
<evidence type="ECO:0000256" key="3">
    <source>
        <dbReference type="ARBA" id="ARBA00022676"/>
    </source>
</evidence>
<keyword evidence="2" id="KW-1003">Cell membrane</keyword>
<reference evidence="13 14" key="1">
    <citation type="submission" date="2019-07" db="EMBL/GenBank/DDBJ databases">
        <title>Genome sequence of 2 isolates from Red Sea Mangroves.</title>
        <authorList>
            <person name="Sefrji F."/>
            <person name="Michoud G."/>
            <person name="Merlino G."/>
            <person name="Daffonchio D."/>
        </authorList>
    </citation>
    <scope>NUCLEOTIDE SEQUENCE [LARGE SCALE GENOMIC DNA]</scope>
    <source>
        <strain evidence="13 14">R1DC41</strain>
    </source>
</reference>
<dbReference type="GO" id="GO:0016117">
    <property type="term" value="P:carotenoid biosynthetic process"/>
    <property type="evidence" value="ECO:0007669"/>
    <property type="project" value="UniProtKB-KW"/>
</dbReference>
<dbReference type="RefSeq" id="WP_239674125.1">
    <property type="nucleotide sequence ID" value="NZ_CP049742.1"/>
</dbReference>
<dbReference type="SUPFAM" id="SSF53448">
    <property type="entry name" value="Nucleotide-diphospho-sugar transferases"/>
    <property type="match status" value="1"/>
</dbReference>
<dbReference type="InterPro" id="IPR029044">
    <property type="entry name" value="Nucleotide-diphossugar_trans"/>
</dbReference>
<gene>
    <name evidence="13" type="ORF">G8O30_06275</name>
</gene>
<keyword evidence="11" id="KW-0812">Transmembrane</keyword>
<sequence length="221" mass="25115">MIEFIILFYIIILLLTLMNILLTPKLKKYRTRNDPMISILIPMRNEERNVVELIENMKKLTYPNLEVIGLDDGSTDLTSQKWVEHTRGDQRFTLKFGNKLPEGWKGKVHACDQLAAFSSGDKLLFLDADARVEPSTLQHALGVMEAFQSAMVTGFPKFPTKPFLSKLLVPFQHILVLSHLPIFMANQTTKPAFTAAHGAFLFVDKQAYSEVGGMKQSKMQW</sequence>
<evidence type="ECO:0000256" key="2">
    <source>
        <dbReference type="ARBA" id="ARBA00022475"/>
    </source>
</evidence>
<feature type="transmembrane region" description="Helical" evidence="11">
    <location>
        <begin position="6"/>
        <end position="22"/>
    </location>
</feature>
<dbReference type="GO" id="GO:0005886">
    <property type="term" value="C:plasma membrane"/>
    <property type="evidence" value="ECO:0007669"/>
    <property type="project" value="UniProtKB-SubCell"/>
</dbReference>
<evidence type="ECO:0000256" key="11">
    <source>
        <dbReference type="SAM" id="Phobius"/>
    </source>
</evidence>
<evidence type="ECO:0000313" key="14">
    <source>
        <dbReference type="Proteomes" id="UP000593626"/>
    </source>
</evidence>
<evidence type="ECO:0000256" key="5">
    <source>
        <dbReference type="ARBA" id="ARBA00022746"/>
    </source>
</evidence>
<keyword evidence="14" id="KW-1185">Reference proteome</keyword>